<feature type="transmembrane region" description="Helical" evidence="9">
    <location>
        <begin position="199"/>
        <end position="217"/>
    </location>
</feature>
<feature type="transmembrane region" description="Helical" evidence="9">
    <location>
        <begin position="312"/>
        <end position="337"/>
    </location>
</feature>
<evidence type="ECO:0000256" key="5">
    <source>
        <dbReference type="ARBA" id="ARBA00022692"/>
    </source>
</evidence>
<protein>
    <submittedName>
        <fullName evidence="10">C4-dicarboxylate transporter/malic acid transport protein-like protein</fullName>
    </submittedName>
</protein>
<keyword evidence="7 9" id="KW-0472">Membrane</keyword>
<dbReference type="GO" id="GO:0005886">
    <property type="term" value="C:plasma membrane"/>
    <property type="evidence" value="ECO:0007669"/>
    <property type="project" value="UniProtKB-SubCell"/>
</dbReference>
<dbReference type="Pfam" id="PF03595">
    <property type="entry name" value="SLAC1"/>
    <property type="match status" value="1"/>
</dbReference>
<keyword evidence="6 9" id="KW-1133">Transmembrane helix</keyword>
<evidence type="ECO:0000256" key="6">
    <source>
        <dbReference type="ARBA" id="ARBA00022989"/>
    </source>
</evidence>
<feature type="transmembrane region" description="Helical" evidence="9">
    <location>
        <begin position="375"/>
        <end position="400"/>
    </location>
</feature>
<feature type="transmembrane region" description="Helical" evidence="9">
    <location>
        <begin position="132"/>
        <end position="151"/>
    </location>
</feature>
<dbReference type="EMBL" id="ML978066">
    <property type="protein sequence ID" value="KAF2020848.1"/>
    <property type="molecule type" value="Genomic_DNA"/>
</dbReference>
<dbReference type="InterPro" id="IPR051629">
    <property type="entry name" value="Sulfite_efflux_TDT"/>
</dbReference>
<feature type="transmembrane region" description="Helical" evidence="9">
    <location>
        <begin position="268"/>
        <end position="292"/>
    </location>
</feature>
<dbReference type="RefSeq" id="XP_033389187.1">
    <property type="nucleotide sequence ID" value="XM_033526474.1"/>
</dbReference>
<dbReference type="AlphaFoldDB" id="A0A6A5Y5Q5"/>
<evidence type="ECO:0000256" key="4">
    <source>
        <dbReference type="ARBA" id="ARBA00022475"/>
    </source>
</evidence>
<evidence type="ECO:0000256" key="2">
    <source>
        <dbReference type="ARBA" id="ARBA00008566"/>
    </source>
</evidence>
<dbReference type="OrthoDB" id="1099at2759"/>
<dbReference type="PANTHER" id="PTHR31686">
    <property type="match status" value="1"/>
</dbReference>
<gene>
    <name evidence="10" type="ORF">BU24DRAFT_416520</name>
</gene>
<feature type="transmembrane region" description="Helical" evidence="9">
    <location>
        <begin position="64"/>
        <end position="83"/>
    </location>
</feature>
<name>A0A6A5Y5Q5_9PLEO</name>
<feature type="transmembrane region" description="Helical" evidence="9">
    <location>
        <begin position="237"/>
        <end position="256"/>
    </location>
</feature>
<comment type="similarity">
    <text evidence="2">Belongs to the tellurite-resistance/dicarboxylate transporter (TDT) family.</text>
</comment>
<dbReference type="Proteomes" id="UP000799778">
    <property type="component" value="Unassembled WGS sequence"/>
</dbReference>
<feature type="compositionally biased region" description="Acidic residues" evidence="8">
    <location>
        <begin position="424"/>
        <end position="443"/>
    </location>
</feature>
<evidence type="ECO:0000256" key="7">
    <source>
        <dbReference type="ARBA" id="ARBA00023136"/>
    </source>
</evidence>
<keyword evidence="4" id="KW-1003">Cell membrane</keyword>
<dbReference type="GO" id="GO:0000319">
    <property type="term" value="F:sulfite transmembrane transporter activity"/>
    <property type="evidence" value="ECO:0007669"/>
    <property type="project" value="TreeGrafter"/>
</dbReference>
<reference evidence="10" key="1">
    <citation type="journal article" date="2020" name="Stud. Mycol.">
        <title>101 Dothideomycetes genomes: a test case for predicting lifestyles and emergence of pathogens.</title>
        <authorList>
            <person name="Haridas S."/>
            <person name="Albert R."/>
            <person name="Binder M."/>
            <person name="Bloem J."/>
            <person name="Labutti K."/>
            <person name="Salamov A."/>
            <person name="Andreopoulos B."/>
            <person name="Baker S."/>
            <person name="Barry K."/>
            <person name="Bills G."/>
            <person name="Bluhm B."/>
            <person name="Cannon C."/>
            <person name="Castanera R."/>
            <person name="Culley D."/>
            <person name="Daum C."/>
            <person name="Ezra D."/>
            <person name="Gonzalez J."/>
            <person name="Henrissat B."/>
            <person name="Kuo A."/>
            <person name="Liang C."/>
            <person name="Lipzen A."/>
            <person name="Lutzoni F."/>
            <person name="Magnuson J."/>
            <person name="Mondo S."/>
            <person name="Nolan M."/>
            <person name="Ohm R."/>
            <person name="Pangilinan J."/>
            <person name="Park H.-J."/>
            <person name="Ramirez L."/>
            <person name="Alfaro M."/>
            <person name="Sun H."/>
            <person name="Tritt A."/>
            <person name="Yoshinaga Y."/>
            <person name="Zwiers L.-H."/>
            <person name="Turgeon B."/>
            <person name="Goodwin S."/>
            <person name="Spatafora J."/>
            <person name="Crous P."/>
            <person name="Grigoriev I."/>
        </authorList>
    </citation>
    <scope>NUCLEOTIDE SEQUENCE</scope>
    <source>
        <strain evidence="10">CBS 175.79</strain>
    </source>
</reference>
<dbReference type="PANTHER" id="PTHR31686:SF2">
    <property type="entry name" value="C4-DICARBOXYLATE TRANSPORTER_MALIC ACID TRANSPORT PROTEIN"/>
    <property type="match status" value="1"/>
</dbReference>
<dbReference type="CDD" id="cd09318">
    <property type="entry name" value="TDT_SSU1"/>
    <property type="match status" value="1"/>
</dbReference>
<keyword evidence="11" id="KW-1185">Reference proteome</keyword>
<evidence type="ECO:0000313" key="10">
    <source>
        <dbReference type="EMBL" id="KAF2020848.1"/>
    </source>
</evidence>
<keyword evidence="3" id="KW-0813">Transport</keyword>
<feature type="transmembrane region" description="Helical" evidence="9">
    <location>
        <begin position="163"/>
        <end position="187"/>
    </location>
</feature>
<proteinExistence type="inferred from homology"/>
<accession>A0A6A5Y5Q5</accession>
<dbReference type="GeneID" id="54283871"/>
<comment type="subcellular location">
    <subcellularLocation>
        <location evidence="1">Cell membrane</location>
        <topology evidence="1">Multi-pass membrane protein</topology>
    </subcellularLocation>
</comment>
<evidence type="ECO:0000256" key="8">
    <source>
        <dbReference type="SAM" id="MobiDB-lite"/>
    </source>
</evidence>
<evidence type="ECO:0000313" key="11">
    <source>
        <dbReference type="Proteomes" id="UP000799778"/>
    </source>
</evidence>
<dbReference type="InterPro" id="IPR004695">
    <property type="entry name" value="SLAC1/Mae1/Ssu1/TehA"/>
</dbReference>
<feature type="transmembrane region" description="Helical" evidence="9">
    <location>
        <begin position="349"/>
        <end position="369"/>
    </location>
</feature>
<dbReference type="InterPro" id="IPR038665">
    <property type="entry name" value="Voltage-dep_anion_channel_sf"/>
</dbReference>
<dbReference type="Gene3D" id="1.50.10.150">
    <property type="entry name" value="Voltage-dependent anion channel"/>
    <property type="match status" value="1"/>
</dbReference>
<evidence type="ECO:0000256" key="1">
    <source>
        <dbReference type="ARBA" id="ARBA00004651"/>
    </source>
</evidence>
<evidence type="ECO:0000256" key="9">
    <source>
        <dbReference type="SAM" id="Phobius"/>
    </source>
</evidence>
<feature type="region of interest" description="Disordered" evidence="8">
    <location>
        <begin position="421"/>
        <end position="443"/>
    </location>
</feature>
<sequence>MDGHALDRVGTNNPALTAPSQLLSGTHAQDNQDEPLSQFGFEQKQLRPTWRNWRNVVRNFSPSWFSVTMGTGITSLIFIILPFKSDCLYWLSVAFFALNTILFFAALFISILRYVLYPEVWGAMIADSTNSLFLGTIPIGFSTLVESWIFLCAPYMGYWAVTFAWVCWIINCVVALAVTISLTILLISATHQQALHRITAAQLLPISATMVAAATGAEIAKFIQDPQVALGTLLASYVMWGMAMPLSMTVLVMYYTRLALHKLPPREVVVSSFLPLSPLGMGGYTILYLGTVSRDVFPRTQFFQGLPVAGEIFFILGAFIALTMWGFGLIWLCFALASIYKSRPFPFNMGWWGFTFPLGAFAISTIELGTQMPSLFFRILGTIFGMAVVLLWFVVTVGTVRGAVDGSLFMASCVMHASKKTKDEEEAGEEEEEVIEEGEVGKC</sequence>
<feature type="transmembrane region" description="Helical" evidence="9">
    <location>
        <begin position="89"/>
        <end position="112"/>
    </location>
</feature>
<organism evidence="10 11">
    <name type="scientific">Aaosphaeria arxii CBS 175.79</name>
    <dbReference type="NCBI Taxonomy" id="1450172"/>
    <lineage>
        <taxon>Eukaryota</taxon>
        <taxon>Fungi</taxon>
        <taxon>Dikarya</taxon>
        <taxon>Ascomycota</taxon>
        <taxon>Pezizomycotina</taxon>
        <taxon>Dothideomycetes</taxon>
        <taxon>Pleosporomycetidae</taxon>
        <taxon>Pleosporales</taxon>
        <taxon>Pleosporales incertae sedis</taxon>
        <taxon>Aaosphaeria</taxon>
    </lineage>
</organism>
<evidence type="ECO:0000256" key="3">
    <source>
        <dbReference type="ARBA" id="ARBA00022448"/>
    </source>
</evidence>
<keyword evidence="5 9" id="KW-0812">Transmembrane</keyword>